<proteinExistence type="predicted"/>
<dbReference type="GO" id="GO:0000307">
    <property type="term" value="C:cyclin-dependent protein kinase holoenzyme complex"/>
    <property type="evidence" value="ECO:0007669"/>
    <property type="project" value="UniProtKB-ARBA"/>
</dbReference>
<evidence type="ECO:0000313" key="3">
    <source>
        <dbReference type="Proteomes" id="UP001360560"/>
    </source>
</evidence>
<dbReference type="RefSeq" id="XP_064853957.1">
    <property type="nucleotide sequence ID" value="XM_064997885.1"/>
</dbReference>
<feature type="region of interest" description="Disordered" evidence="1">
    <location>
        <begin position="458"/>
        <end position="552"/>
    </location>
</feature>
<dbReference type="Pfam" id="PF08613">
    <property type="entry name" value="Cyclin"/>
    <property type="match status" value="1"/>
</dbReference>
<evidence type="ECO:0000313" key="2">
    <source>
        <dbReference type="EMBL" id="GMM36961.1"/>
    </source>
</evidence>
<gene>
    <name evidence="2" type="ORF">DASC09_042860</name>
</gene>
<evidence type="ECO:0000256" key="1">
    <source>
        <dbReference type="SAM" id="MobiDB-lite"/>
    </source>
</evidence>
<accession>A0AAV5QQW5</accession>
<keyword evidence="3" id="KW-1185">Reference proteome</keyword>
<evidence type="ECO:0008006" key="4">
    <source>
        <dbReference type="Google" id="ProtNLM"/>
    </source>
</evidence>
<protein>
    <recommendedName>
        <fullName evidence="4">Cyclin N-terminal domain-containing protein</fullName>
    </recommendedName>
</protein>
<feature type="region of interest" description="Disordered" evidence="1">
    <location>
        <begin position="137"/>
        <end position="156"/>
    </location>
</feature>
<dbReference type="Proteomes" id="UP001360560">
    <property type="component" value="Unassembled WGS sequence"/>
</dbReference>
<dbReference type="AlphaFoldDB" id="A0AAV5QQW5"/>
<name>A0AAV5QQW5_9ASCO</name>
<dbReference type="Gene3D" id="1.10.472.10">
    <property type="entry name" value="Cyclin-like"/>
    <property type="match status" value="1"/>
</dbReference>
<organism evidence="2 3">
    <name type="scientific">Saccharomycopsis crataegensis</name>
    <dbReference type="NCBI Taxonomy" id="43959"/>
    <lineage>
        <taxon>Eukaryota</taxon>
        <taxon>Fungi</taxon>
        <taxon>Dikarya</taxon>
        <taxon>Ascomycota</taxon>
        <taxon>Saccharomycotina</taxon>
        <taxon>Saccharomycetes</taxon>
        <taxon>Saccharomycopsidaceae</taxon>
        <taxon>Saccharomycopsis</taxon>
    </lineage>
</organism>
<feature type="compositionally biased region" description="Polar residues" evidence="1">
    <location>
        <begin position="458"/>
        <end position="473"/>
    </location>
</feature>
<dbReference type="PANTHER" id="PTHR15615">
    <property type="match status" value="1"/>
</dbReference>
<sequence length="575" mass="65010">MNCSQPSSPIRKILTATTNRYFQNEELCHHSSFFHQMFSPTSNSGAYRPASLTHNDLRPIHGLGFLLQHLNDLIFLNSITSPDSKKRTIAENEDDINTPKARIGGFCDRVTSYTNVDSQRSTLLNTSLCSIQAPTTTLSTSNGQHSGGTTANDPLQSSSEIFVGSKPASKVLFPNTDYNNSTSVVPSATVEVVASCISAPVSPKTKIKKIVTPSYLSPTDYPLILDDFKLPSTPTLSLEKFLERIHNIVNIDIECYIAASIYLRRLFFNPDLLPDISDGCNSLKHISNFIANQSVKLDEINVFKLVSSAIRVAEKLLQDNHSSETQFWEAAGWNSTNPANHRLEVNLMKLLRYELFFDYKDLDCQLNDIRKIRWEVEKLKNSQRVETGTSPKNAPVTFISQNHLKQTPQIYSTDNFRYKLPPLQSQQSHSFPKFEIDLPLYPQTRCFSQPHSQLKIQSRCLSQSAQGRPSSQPKICGISRPQTHSGEAETYHYHRHSPYPRQREKTPCGSLSQERPQVFVSREASPESQLQSEHSPLQLSLDQNDETCDDKPRCKKYHKYQFNPLVSQNFPPKLS</sequence>
<dbReference type="GO" id="GO:0019901">
    <property type="term" value="F:protein kinase binding"/>
    <property type="evidence" value="ECO:0007669"/>
    <property type="project" value="InterPro"/>
</dbReference>
<reference evidence="2 3" key="1">
    <citation type="journal article" date="2023" name="Elife">
        <title>Identification of key yeast species and microbe-microbe interactions impacting larval growth of Drosophila in the wild.</title>
        <authorList>
            <person name="Mure A."/>
            <person name="Sugiura Y."/>
            <person name="Maeda R."/>
            <person name="Honda K."/>
            <person name="Sakurai N."/>
            <person name="Takahashi Y."/>
            <person name="Watada M."/>
            <person name="Katoh T."/>
            <person name="Gotoh A."/>
            <person name="Gotoh Y."/>
            <person name="Taniguchi I."/>
            <person name="Nakamura K."/>
            <person name="Hayashi T."/>
            <person name="Katayama T."/>
            <person name="Uemura T."/>
            <person name="Hattori Y."/>
        </authorList>
    </citation>
    <scope>NUCLEOTIDE SEQUENCE [LARGE SCALE GENOMIC DNA]</scope>
    <source>
        <strain evidence="2 3">SC-9</strain>
    </source>
</reference>
<dbReference type="PANTHER" id="PTHR15615:SF108">
    <property type="entry name" value="PROTEIN CNPPD1"/>
    <property type="match status" value="1"/>
</dbReference>
<dbReference type="EMBL" id="BTFZ01000011">
    <property type="protein sequence ID" value="GMM36961.1"/>
    <property type="molecule type" value="Genomic_DNA"/>
</dbReference>
<dbReference type="GeneID" id="90074936"/>
<dbReference type="InterPro" id="IPR013922">
    <property type="entry name" value="Cyclin_PHO80-like"/>
</dbReference>
<feature type="compositionally biased region" description="Polar residues" evidence="1">
    <location>
        <begin position="526"/>
        <end position="542"/>
    </location>
</feature>
<comment type="caution">
    <text evidence="2">The sequence shown here is derived from an EMBL/GenBank/DDBJ whole genome shotgun (WGS) entry which is preliminary data.</text>
</comment>